<keyword evidence="1" id="KW-0812">Transmembrane</keyword>
<organism evidence="2 3">
    <name type="scientific">Methanosarcina mazei</name>
    <name type="common">Methanosarcina frisia</name>
    <dbReference type="NCBI Taxonomy" id="2209"/>
    <lineage>
        <taxon>Archaea</taxon>
        <taxon>Methanobacteriati</taxon>
        <taxon>Methanobacteriota</taxon>
        <taxon>Stenosarchaea group</taxon>
        <taxon>Methanomicrobia</taxon>
        <taxon>Methanosarcinales</taxon>
        <taxon>Methanosarcinaceae</taxon>
        <taxon>Methanosarcina</taxon>
    </lineage>
</organism>
<dbReference type="Proteomes" id="UP000034817">
    <property type="component" value="Unassembled WGS sequence"/>
</dbReference>
<feature type="transmembrane region" description="Helical" evidence="1">
    <location>
        <begin position="100"/>
        <end position="120"/>
    </location>
</feature>
<protein>
    <submittedName>
        <fullName evidence="2">Uncharacterized protein</fullName>
    </submittedName>
</protein>
<dbReference type="GeneID" id="24863561"/>
<dbReference type="DNASU" id="1479193"/>
<keyword evidence="1" id="KW-1133">Transmembrane helix</keyword>
<accession>A0A0F8I0Z6</accession>
<reference evidence="2 3" key="1">
    <citation type="journal article" date="2015" name="ISME J.">
        <title>Genomic and phenotypic differentiation among Methanosarcina mazei populations from Columbia River sediment.</title>
        <authorList>
            <person name="Youngblut N.D."/>
            <person name="Wirth J.S."/>
            <person name="Henriksen J.R."/>
            <person name="Smith M."/>
            <person name="Simon H."/>
            <person name="Metcalf W.W."/>
            <person name="Whitaker R.J."/>
        </authorList>
    </citation>
    <scope>NUCLEOTIDE SEQUENCE [LARGE SCALE GENOMIC DNA]</scope>
    <source>
        <strain evidence="2 3">3.H.A.2.4</strain>
    </source>
</reference>
<sequence>MNQHSFSLDDYYKSLINLDGMNDYYRYFIGLNGIIFPLLLIMSYPSVINLATKASFLIMLVGACCVLIDNWNRKSIAYRLYVELYENEYLANSDYKAGKVFVNLIFYVVSIYLISGVFGVL</sequence>
<dbReference type="AlphaFoldDB" id="A0A0F8I0Z6"/>
<gene>
    <name evidence="2" type="ORF">DU55_11490</name>
</gene>
<feature type="transmembrane region" description="Helical" evidence="1">
    <location>
        <begin position="24"/>
        <end position="44"/>
    </location>
</feature>
<proteinExistence type="predicted"/>
<keyword evidence="1" id="KW-0472">Membrane</keyword>
<dbReference type="EMBL" id="JJPP01000015">
    <property type="protein sequence ID" value="KKG83567.1"/>
    <property type="molecule type" value="Genomic_DNA"/>
</dbReference>
<dbReference type="RefSeq" id="WP_011032801.1">
    <property type="nucleotide sequence ID" value="NZ_CP117032.1"/>
</dbReference>
<evidence type="ECO:0000313" key="2">
    <source>
        <dbReference type="EMBL" id="KKG83567.1"/>
    </source>
</evidence>
<evidence type="ECO:0000313" key="3">
    <source>
        <dbReference type="Proteomes" id="UP000034817"/>
    </source>
</evidence>
<comment type="caution">
    <text evidence="2">The sequence shown here is derived from an EMBL/GenBank/DDBJ whole genome shotgun (WGS) entry which is preliminary data.</text>
</comment>
<dbReference type="PATRIC" id="fig|2209.72.peg.2484"/>
<name>A0A0F8I0Z6_METMZ</name>
<dbReference type="OMA" id="DSFFILV"/>
<evidence type="ECO:0000256" key="1">
    <source>
        <dbReference type="SAM" id="Phobius"/>
    </source>
</evidence>